<protein>
    <submittedName>
        <fullName evidence="1">Uncharacterized protein</fullName>
    </submittedName>
</protein>
<dbReference type="AlphaFoldDB" id="A0AAV3Z856"/>
<evidence type="ECO:0000313" key="2">
    <source>
        <dbReference type="Proteomes" id="UP000735302"/>
    </source>
</evidence>
<dbReference type="EMBL" id="BLXT01002217">
    <property type="protein sequence ID" value="GFN92085.1"/>
    <property type="molecule type" value="Genomic_DNA"/>
</dbReference>
<dbReference type="Proteomes" id="UP000735302">
    <property type="component" value="Unassembled WGS sequence"/>
</dbReference>
<comment type="caution">
    <text evidence="1">The sequence shown here is derived from an EMBL/GenBank/DDBJ whole genome shotgun (WGS) entry which is preliminary data.</text>
</comment>
<organism evidence="1 2">
    <name type="scientific">Plakobranchus ocellatus</name>
    <dbReference type="NCBI Taxonomy" id="259542"/>
    <lineage>
        <taxon>Eukaryota</taxon>
        <taxon>Metazoa</taxon>
        <taxon>Spiralia</taxon>
        <taxon>Lophotrochozoa</taxon>
        <taxon>Mollusca</taxon>
        <taxon>Gastropoda</taxon>
        <taxon>Heterobranchia</taxon>
        <taxon>Euthyneura</taxon>
        <taxon>Panpulmonata</taxon>
        <taxon>Sacoglossa</taxon>
        <taxon>Placobranchoidea</taxon>
        <taxon>Plakobranchidae</taxon>
        <taxon>Plakobranchus</taxon>
    </lineage>
</organism>
<gene>
    <name evidence="1" type="ORF">PoB_001859100</name>
</gene>
<name>A0AAV3Z856_9GAST</name>
<keyword evidence="2" id="KW-1185">Reference proteome</keyword>
<sequence>MANYLIMLYAKNNQDPTPGSPVLVLSVEPTLHYWKTVFISFLNKMYPFPNFSNDTTQSPLRTYSGGQAYKLGTAMLVRLTE</sequence>
<accession>A0AAV3Z856</accession>
<evidence type="ECO:0000313" key="1">
    <source>
        <dbReference type="EMBL" id="GFN92085.1"/>
    </source>
</evidence>
<reference evidence="1 2" key="1">
    <citation type="journal article" date="2021" name="Elife">
        <title>Chloroplast acquisition without the gene transfer in kleptoplastic sea slugs, Plakobranchus ocellatus.</title>
        <authorList>
            <person name="Maeda T."/>
            <person name="Takahashi S."/>
            <person name="Yoshida T."/>
            <person name="Shimamura S."/>
            <person name="Takaki Y."/>
            <person name="Nagai Y."/>
            <person name="Toyoda A."/>
            <person name="Suzuki Y."/>
            <person name="Arimoto A."/>
            <person name="Ishii H."/>
            <person name="Satoh N."/>
            <person name="Nishiyama T."/>
            <person name="Hasebe M."/>
            <person name="Maruyama T."/>
            <person name="Minagawa J."/>
            <person name="Obokata J."/>
            <person name="Shigenobu S."/>
        </authorList>
    </citation>
    <scope>NUCLEOTIDE SEQUENCE [LARGE SCALE GENOMIC DNA]</scope>
</reference>
<proteinExistence type="predicted"/>